<dbReference type="EMBL" id="JAVRQU010000014">
    <property type="protein sequence ID" value="KAK5695508.1"/>
    <property type="molecule type" value="Genomic_DNA"/>
</dbReference>
<organism evidence="2 3">
    <name type="scientific">Elasticomyces elasticus</name>
    <dbReference type="NCBI Taxonomy" id="574655"/>
    <lineage>
        <taxon>Eukaryota</taxon>
        <taxon>Fungi</taxon>
        <taxon>Dikarya</taxon>
        <taxon>Ascomycota</taxon>
        <taxon>Pezizomycotina</taxon>
        <taxon>Dothideomycetes</taxon>
        <taxon>Dothideomycetidae</taxon>
        <taxon>Mycosphaerellales</taxon>
        <taxon>Teratosphaeriaceae</taxon>
        <taxon>Elasticomyces</taxon>
    </lineage>
</organism>
<protein>
    <submittedName>
        <fullName evidence="2">Uncharacterized protein</fullName>
    </submittedName>
</protein>
<proteinExistence type="predicted"/>
<evidence type="ECO:0000313" key="2">
    <source>
        <dbReference type="EMBL" id="KAK5695508.1"/>
    </source>
</evidence>
<gene>
    <name evidence="2" type="ORF">LTR97_009017</name>
</gene>
<name>A0AAN7ZSC6_9PEZI</name>
<dbReference type="Proteomes" id="UP001310594">
    <property type="component" value="Unassembled WGS sequence"/>
</dbReference>
<sequence length="267" mass="30490">MSGLQTHLDLEVPGVEQSVAGYRPKRIPLAAIVVTALLVTLFVGLFCFLAPKLANDTRDLIEEIFHRIIDACFPRKTQNIGVKQAIFRSSPNPRINAIMYGHHQATLGAKQDVIRKTIENNVISALVRDRADHEAKLDTRLKEVWDTRHLAGQNQLHQTIDARITDRFEKAQLAYQEGLRWHIDARIREFHRERKSSEQDQLQQIVDARISRINEAEQAAQLKSIRVLIDTSVREHREAQSFLRQQTISSLMSAILQSRVIDDVLGL</sequence>
<dbReference type="AlphaFoldDB" id="A0AAN7ZSC6"/>
<evidence type="ECO:0000256" key="1">
    <source>
        <dbReference type="SAM" id="Phobius"/>
    </source>
</evidence>
<keyword evidence="1" id="KW-0812">Transmembrane</keyword>
<keyword evidence="1" id="KW-0472">Membrane</keyword>
<evidence type="ECO:0000313" key="3">
    <source>
        <dbReference type="Proteomes" id="UP001310594"/>
    </source>
</evidence>
<reference evidence="2" key="1">
    <citation type="submission" date="2023-08" db="EMBL/GenBank/DDBJ databases">
        <title>Black Yeasts Isolated from many extreme environments.</title>
        <authorList>
            <person name="Coleine C."/>
            <person name="Stajich J.E."/>
            <person name="Selbmann L."/>
        </authorList>
    </citation>
    <scope>NUCLEOTIDE SEQUENCE</scope>
    <source>
        <strain evidence="2">CCFEE 5810</strain>
    </source>
</reference>
<comment type="caution">
    <text evidence="2">The sequence shown here is derived from an EMBL/GenBank/DDBJ whole genome shotgun (WGS) entry which is preliminary data.</text>
</comment>
<feature type="transmembrane region" description="Helical" evidence="1">
    <location>
        <begin position="27"/>
        <end position="50"/>
    </location>
</feature>
<accession>A0AAN7ZSC6</accession>
<keyword evidence="1" id="KW-1133">Transmembrane helix</keyword>